<keyword evidence="1" id="KW-0805">Transcription regulation</keyword>
<keyword evidence="6" id="KW-1185">Reference proteome</keyword>
<dbReference type="InterPro" id="IPR036390">
    <property type="entry name" value="WH_DNA-bd_sf"/>
</dbReference>
<evidence type="ECO:0000259" key="4">
    <source>
        <dbReference type="PROSITE" id="PS50987"/>
    </source>
</evidence>
<dbReference type="Proteomes" id="UP001428290">
    <property type="component" value="Unassembled WGS sequence"/>
</dbReference>
<dbReference type="InterPro" id="IPR011991">
    <property type="entry name" value="ArsR-like_HTH"/>
</dbReference>
<dbReference type="PRINTS" id="PR00778">
    <property type="entry name" value="HTHARSR"/>
</dbReference>
<dbReference type="NCBIfam" id="NF033788">
    <property type="entry name" value="HTH_metalloreg"/>
    <property type="match status" value="1"/>
</dbReference>
<evidence type="ECO:0000256" key="2">
    <source>
        <dbReference type="ARBA" id="ARBA00023125"/>
    </source>
</evidence>
<evidence type="ECO:0000313" key="6">
    <source>
        <dbReference type="Proteomes" id="UP001428290"/>
    </source>
</evidence>
<dbReference type="CDD" id="cd00090">
    <property type="entry name" value="HTH_ARSR"/>
    <property type="match status" value="1"/>
</dbReference>
<protein>
    <recommendedName>
        <fullName evidence="4">HTH arsR-type domain-containing protein</fullName>
    </recommendedName>
</protein>
<evidence type="ECO:0000313" key="5">
    <source>
        <dbReference type="EMBL" id="GAA5528674.1"/>
    </source>
</evidence>
<dbReference type="PANTHER" id="PTHR33154">
    <property type="entry name" value="TRANSCRIPTIONAL REGULATOR, ARSR FAMILY"/>
    <property type="match status" value="1"/>
</dbReference>
<evidence type="ECO:0000256" key="3">
    <source>
        <dbReference type="ARBA" id="ARBA00023163"/>
    </source>
</evidence>
<sequence>MTELVRAQPAFKVDFVPSLGLDLLSTMGLIGIVHDFEGLDAWLVEAAASVPPRLRHDIQLAMRMGVYPYVVVETVSGQILQPGAAGHDDFNGLIDDLKALSAQECAAMVHKIVQRTAANADVELLHTPAEIIADQEQLEELLAKMQFPVDTDELIELLQQPTEWRDLLVSTIQRFWDRIYREQYELQQARRERNAHYHRTHQYSVNFRDLFAGVTGRRLPDHIHERLGTISTVRFVPSQYIGPYLSFLFNGSLLTVFYNSSTTPAEGDEQTERTQSLYQPLAALADKTRLQIMTLLHGRELYAQEIVNLLDIHQSAVSRHLKLMETSGVLNVRRDKGAKYYSINRQRIEEISARLREFV</sequence>
<dbReference type="RefSeq" id="WP_345722291.1">
    <property type="nucleotide sequence ID" value="NZ_BAABRU010000008.1"/>
</dbReference>
<evidence type="ECO:0000256" key="1">
    <source>
        <dbReference type="ARBA" id="ARBA00023015"/>
    </source>
</evidence>
<dbReference type="SMART" id="SM00418">
    <property type="entry name" value="HTH_ARSR"/>
    <property type="match status" value="1"/>
</dbReference>
<dbReference type="InterPro" id="IPR001845">
    <property type="entry name" value="HTH_ArsR_DNA-bd_dom"/>
</dbReference>
<comment type="caution">
    <text evidence="5">The sequence shown here is derived from an EMBL/GenBank/DDBJ whole genome shotgun (WGS) entry which is preliminary data.</text>
</comment>
<dbReference type="InterPro" id="IPR051081">
    <property type="entry name" value="HTH_MetalResp_TranReg"/>
</dbReference>
<reference evidence="5 6" key="1">
    <citation type="submission" date="2024-02" db="EMBL/GenBank/DDBJ databases">
        <title>Herpetosiphon gulosus NBRC 112829.</title>
        <authorList>
            <person name="Ichikawa N."/>
            <person name="Katano-Makiyama Y."/>
            <person name="Hidaka K."/>
        </authorList>
    </citation>
    <scope>NUCLEOTIDE SEQUENCE [LARGE SCALE GENOMIC DNA]</scope>
    <source>
        <strain evidence="5 6">NBRC 112829</strain>
    </source>
</reference>
<keyword evidence="3" id="KW-0804">Transcription</keyword>
<dbReference type="PANTHER" id="PTHR33154:SF33">
    <property type="entry name" value="TRANSCRIPTIONAL REPRESSOR SDPR"/>
    <property type="match status" value="1"/>
</dbReference>
<name>A0ABP9WZS3_9CHLR</name>
<accession>A0ABP9WZS3</accession>
<proteinExistence type="predicted"/>
<dbReference type="PROSITE" id="PS50987">
    <property type="entry name" value="HTH_ARSR_2"/>
    <property type="match status" value="1"/>
</dbReference>
<dbReference type="Gene3D" id="1.10.10.10">
    <property type="entry name" value="Winged helix-like DNA-binding domain superfamily/Winged helix DNA-binding domain"/>
    <property type="match status" value="1"/>
</dbReference>
<gene>
    <name evidence="5" type="ORF">Hgul01_02476</name>
</gene>
<dbReference type="SUPFAM" id="SSF46785">
    <property type="entry name" value="Winged helix' DNA-binding domain"/>
    <property type="match status" value="1"/>
</dbReference>
<dbReference type="Pfam" id="PF01022">
    <property type="entry name" value="HTH_5"/>
    <property type="match status" value="1"/>
</dbReference>
<dbReference type="InterPro" id="IPR036388">
    <property type="entry name" value="WH-like_DNA-bd_sf"/>
</dbReference>
<dbReference type="EMBL" id="BAABRU010000008">
    <property type="protein sequence ID" value="GAA5528674.1"/>
    <property type="molecule type" value="Genomic_DNA"/>
</dbReference>
<feature type="domain" description="HTH arsR-type" evidence="4">
    <location>
        <begin position="269"/>
        <end position="359"/>
    </location>
</feature>
<organism evidence="5 6">
    <name type="scientific">Herpetosiphon gulosus</name>
    <dbReference type="NCBI Taxonomy" id="1973496"/>
    <lineage>
        <taxon>Bacteria</taxon>
        <taxon>Bacillati</taxon>
        <taxon>Chloroflexota</taxon>
        <taxon>Chloroflexia</taxon>
        <taxon>Herpetosiphonales</taxon>
        <taxon>Herpetosiphonaceae</taxon>
        <taxon>Herpetosiphon</taxon>
    </lineage>
</organism>
<keyword evidence="2" id="KW-0238">DNA-binding</keyword>